<dbReference type="OrthoDB" id="9996779at2759"/>
<dbReference type="Proteomes" id="UP000728185">
    <property type="component" value="Unassembled WGS sequence"/>
</dbReference>
<keyword evidence="3" id="KW-1185">Reference proteome</keyword>
<name>A0A8E0S3C6_9TREM</name>
<dbReference type="PANTHER" id="PTHR11037">
    <property type="entry name" value="TRANSCRIPTION FACTOR CP2"/>
    <property type="match status" value="1"/>
</dbReference>
<proteinExistence type="predicted"/>
<dbReference type="GO" id="GO:0001228">
    <property type="term" value="F:DNA-binding transcription activator activity, RNA polymerase II-specific"/>
    <property type="evidence" value="ECO:0007669"/>
    <property type="project" value="TreeGrafter"/>
</dbReference>
<dbReference type="Pfam" id="PF25416">
    <property type="entry name" value="GRHL1_C"/>
    <property type="match status" value="1"/>
</dbReference>
<organism evidence="2 3">
    <name type="scientific">Fasciolopsis buskii</name>
    <dbReference type="NCBI Taxonomy" id="27845"/>
    <lineage>
        <taxon>Eukaryota</taxon>
        <taxon>Metazoa</taxon>
        <taxon>Spiralia</taxon>
        <taxon>Lophotrochozoa</taxon>
        <taxon>Platyhelminthes</taxon>
        <taxon>Trematoda</taxon>
        <taxon>Digenea</taxon>
        <taxon>Plagiorchiida</taxon>
        <taxon>Echinostomata</taxon>
        <taxon>Echinostomatoidea</taxon>
        <taxon>Fasciolidae</taxon>
        <taxon>Fasciolopsis</taxon>
    </lineage>
</organism>
<accession>A0A8E0S3C6</accession>
<gene>
    <name evidence="2" type="ORF">FBUS_05620</name>
</gene>
<evidence type="ECO:0000313" key="2">
    <source>
        <dbReference type="EMBL" id="KAA0195841.1"/>
    </source>
</evidence>
<dbReference type="AlphaFoldDB" id="A0A8E0S3C6"/>
<evidence type="ECO:0000259" key="1">
    <source>
        <dbReference type="Pfam" id="PF25416"/>
    </source>
</evidence>
<dbReference type="GO" id="GO:0005634">
    <property type="term" value="C:nucleus"/>
    <property type="evidence" value="ECO:0007669"/>
    <property type="project" value="TreeGrafter"/>
</dbReference>
<feature type="non-terminal residue" evidence="2">
    <location>
        <position position="113"/>
    </location>
</feature>
<reference evidence="2" key="1">
    <citation type="submission" date="2019-05" db="EMBL/GenBank/DDBJ databases">
        <title>Annotation for the trematode Fasciolopsis buski.</title>
        <authorList>
            <person name="Choi Y.-J."/>
        </authorList>
    </citation>
    <scope>NUCLEOTIDE SEQUENCE</scope>
    <source>
        <strain evidence="2">HT</strain>
        <tissue evidence="2">Whole worm</tissue>
    </source>
</reference>
<dbReference type="PANTHER" id="PTHR11037:SF20">
    <property type="entry name" value="PROTEIN GRAINYHEAD"/>
    <property type="match status" value="1"/>
</dbReference>
<dbReference type="EMBL" id="LUCM01003421">
    <property type="protein sequence ID" value="KAA0195841.1"/>
    <property type="molecule type" value="Genomic_DNA"/>
</dbReference>
<dbReference type="InterPro" id="IPR040167">
    <property type="entry name" value="TF_CP2-like"/>
</dbReference>
<feature type="domain" description="GRHL1/CP2 C-terminal" evidence="1">
    <location>
        <begin position="53"/>
        <end position="113"/>
    </location>
</feature>
<comment type="caution">
    <text evidence="2">The sequence shown here is derived from an EMBL/GenBank/DDBJ whole genome shotgun (WGS) entry which is preliminary data.</text>
</comment>
<dbReference type="InterPro" id="IPR057520">
    <property type="entry name" value="GRHL1/CP2_C"/>
</dbReference>
<sequence length="113" mass="13057">MLIGFRLTFVRPSPLYLLGRDMLRLTKEDFLSLCGAVEGLRLHNAFYNKPPRPRCTLYVSRKEKAVYEALMLYELTRDELLRQVAPVISLRTDQINTLCVYTGHSIPVLLTNE</sequence>
<protein>
    <recommendedName>
        <fullName evidence="1">GRHL1/CP2 C-terminal domain-containing protein</fullName>
    </recommendedName>
</protein>
<dbReference type="GO" id="GO:0000978">
    <property type="term" value="F:RNA polymerase II cis-regulatory region sequence-specific DNA binding"/>
    <property type="evidence" value="ECO:0007669"/>
    <property type="project" value="TreeGrafter"/>
</dbReference>
<evidence type="ECO:0000313" key="3">
    <source>
        <dbReference type="Proteomes" id="UP000728185"/>
    </source>
</evidence>